<evidence type="ECO:0000313" key="3">
    <source>
        <dbReference type="Proteomes" id="UP000644610"/>
    </source>
</evidence>
<keyword evidence="3" id="KW-1185">Reference proteome</keyword>
<accession>A0A8J3XMN7</accession>
<comment type="caution">
    <text evidence="2">The sequence shown here is derived from an EMBL/GenBank/DDBJ whole genome shotgun (WGS) entry which is preliminary data.</text>
</comment>
<evidence type="ECO:0000256" key="1">
    <source>
        <dbReference type="SAM" id="MobiDB-lite"/>
    </source>
</evidence>
<feature type="region of interest" description="Disordered" evidence="1">
    <location>
        <begin position="46"/>
        <end position="86"/>
    </location>
</feature>
<dbReference type="AlphaFoldDB" id="A0A8J3XMN7"/>
<organism evidence="2 3">
    <name type="scientific">Planotetraspora silvatica</name>
    <dbReference type="NCBI Taxonomy" id="234614"/>
    <lineage>
        <taxon>Bacteria</taxon>
        <taxon>Bacillati</taxon>
        <taxon>Actinomycetota</taxon>
        <taxon>Actinomycetes</taxon>
        <taxon>Streptosporangiales</taxon>
        <taxon>Streptosporangiaceae</taxon>
        <taxon>Planotetraspora</taxon>
    </lineage>
</organism>
<evidence type="ECO:0000313" key="2">
    <source>
        <dbReference type="EMBL" id="GII46699.1"/>
    </source>
</evidence>
<proteinExistence type="predicted"/>
<dbReference type="Proteomes" id="UP000644610">
    <property type="component" value="Unassembled WGS sequence"/>
</dbReference>
<dbReference type="EMBL" id="BOOQ01000019">
    <property type="protein sequence ID" value="GII46699.1"/>
    <property type="molecule type" value="Genomic_DNA"/>
</dbReference>
<gene>
    <name evidence="2" type="ORF">Psi02_31230</name>
</gene>
<sequence>MSVRAGLDLTAVGVHPSGLGSRFDHAPTGARPVSVALQRFLGAAQWGSRPGRGGARLSGGAEVAGLEQSRKLDGPGEMAGRVRNLR</sequence>
<name>A0A8J3XMN7_9ACTN</name>
<protein>
    <submittedName>
        <fullName evidence="2">Uncharacterized protein</fullName>
    </submittedName>
</protein>
<reference evidence="2" key="1">
    <citation type="submission" date="2021-01" db="EMBL/GenBank/DDBJ databases">
        <title>Whole genome shotgun sequence of Planotetraspora silvatica NBRC 100141.</title>
        <authorList>
            <person name="Komaki H."/>
            <person name="Tamura T."/>
        </authorList>
    </citation>
    <scope>NUCLEOTIDE SEQUENCE</scope>
    <source>
        <strain evidence="2">NBRC 100141</strain>
    </source>
</reference>